<gene>
    <name evidence="2" type="ORF">AYI69_g10772</name>
</gene>
<accession>A0A1R1X3K7</accession>
<evidence type="ECO:0000256" key="1">
    <source>
        <dbReference type="SAM" id="MobiDB-lite"/>
    </source>
</evidence>
<evidence type="ECO:0000313" key="3">
    <source>
        <dbReference type="Proteomes" id="UP000187429"/>
    </source>
</evidence>
<organism evidence="2 3">
    <name type="scientific">Smittium culicis</name>
    <dbReference type="NCBI Taxonomy" id="133412"/>
    <lineage>
        <taxon>Eukaryota</taxon>
        <taxon>Fungi</taxon>
        <taxon>Fungi incertae sedis</taxon>
        <taxon>Zoopagomycota</taxon>
        <taxon>Kickxellomycotina</taxon>
        <taxon>Harpellomycetes</taxon>
        <taxon>Harpellales</taxon>
        <taxon>Legeriomycetaceae</taxon>
        <taxon>Smittium</taxon>
    </lineage>
</organism>
<dbReference type="EMBL" id="LSSM01007130">
    <property type="protein sequence ID" value="OMJ09215.1"/>
    <property type="molecule type" value="Genomic_DNA"/>
</dbReference>
<dbReference type="Proteomes" id="UP000187429">
    <property type="component" value="Unassembled WGS sequence"/>
</dbReference>
<evidence type="ECO:0000313" key="2">
    <source>
        <dbReference type="EMBL" id="OMJ09215.1"/>
    </source>
</evidence>
<proteinExistence type="predicted"/>
<protein>
    <submittedName>
        <fullName evidence="2">Uncharacterized protein</fullName>
    </submittedName>
</protein>
<sequence length="74" mass="8543">MPKMSQIFHQQKKSRIEKAGKTRRATPGGGPGCNLCITDFFPERTDKYPPITRNDPSERVLHERSVQDEWCQVL</sequence>
<name>A0A1R1X3K7_9FUNG</name>
<feature type="region of interest" description="Disordered" evidence="1">
    <location>
        <begin position="1"/>
        <end position="30"/>
    </location>
</feature>
<comment type="caution">
    <text evidence="2">The sequence shown here is derived from an EMBL/GenBank/DDBJ whole genome shotgun (WGS) entry which is preliminary data.</text>
</comment>
<keyword evidence="3" id="KW-1185">Reference proteome</keyword>
<dbReference type="AlphaFoldDB" id="A0A1R1X3K7"/>
<reference evidence="3" key="1">
    <citation type="submission" date="2017-01" db="EMBL/GenBank/DDBJ databases">
        <authorList>
            <person name="Wang Y."/>
            <person name="White M."/>
            <person name="Kvist S."/>
            <person name="Moncalvo J.-M."/>
        </authorList>
    </citation>
    <scope>NUCLEOTIDE SEQUENCE [LARGE SCALE GENOMIC DNA]</scope>
    <source>
        <strain evidence="3">ID-206-W2</strain>
    </source>
</reference>